<evidence type="ECO:0000313" key="3">
    <source>
        <dbReference type="EMBL" id="GAA1199661.1"/>
    </source>
</evidence>
<dbReference type="InterPro" id="IPR011990">
    <property type="entry name" value="TPR-like_helical_dom_sf"/>
</dbReference>
<gene>
    <name evidence="3" type="ORF">GCM10009654_65260</name>
</gene>
<feature type="compositionally biased region" description="Polar residues" evidence="1">
    <location>
        <begin position="906"/>
        <end position="915"/>
    </location>
</feature>
<dbReference type="InterPro" id="IPR027417">
    <property type="entry name" value="P-loop_NTPase"/>
</dbReference>
<evidence type="ECO:0000256" key="1">
    <source>
        <dbReference type="SAM" id="MobiDB-lite"/>
    </source>
</evidence>
<reference evidence="3 4" key="1">
    <citation type="journal article" date="2019" name="Int. J. Syst. Evol. Microbiol.">
        <title>The Global Catalogue of Microorganisms (GCM) 10K type strain sequencing project: providing services to taxonomists for standard genome sequencing and annotation.</title>
        <authorList>
            <consortium name="The Broad Institute Genomics Platform"/>
            <consortium name="The Broad Institute Genome Sequencing Center for Infectious Disease"/>
            <person name="Wu L."/>
            <person name="Ma J."/>
        </authorList>
    </citation>
    <scope>NUCLEOTIDE SEQUENCE [LARGE SCALE GENOMIC DNA]</scope>
    <source>
        <strain evidence="3 4">JCM 12696</strain>
    </source>
</reference>
<keyword evidence="4" id="KW-1185">Reference proteome</keyword>
<proteinExistence type="predicted"/>
<dbReference type="SUPFAM" id="SSF48452">
    <property type="entry name" value="TPR-like"/>
    <property type="match status" value="2"/>
</dbReference>
<comment type="caution">
    <text evidence="3">The sequence shown here is derived from an EMBL/GenBank/DDBJ whole genome shotgun (WGS) entry which is preliminary data.</text>
</comment>
<dbReference type="Gene3D" id="1.25.40.10">
    <property type="entry name" value="Tetratricopeptide repeat domain"/>
    <property type="match status" value="2"/>
</dbReference>
<evidence type="ECO:0000313" key="4">
    <source>
        <dbReference type="Proteomes" id="UP001501371"/>
    </source>
</evidence>
<feature type="domain" description="NB-ARC" evidence="2">
    <location>
        <begin position="88"/>
        <end position="207"/>
    </location>
</feature>
<dbReference type="InterPro" id="IPR002182">
    <property type="entry name" value="NB-ARC"/>
</dbReference>
<evidence type="ECO:0000259" key="2">
    <source>
        <dbReference type="Pfam" id="PF00931"/>
    </source>
</evidence>
<protein>
    <submittedName>
        <fullName evidence="3">Tetratricopeptide repeat protein</fullName>
    </submittedName>
</protein>
<dbReference type="SUPFAM" id="SSF52540">
    <property type="entry name" value="P-loop containing nucleoside triphosphate hydrolases"/>
    <property type="match status" value="1"/>
</dbReference>
<dbReference type="Pfam" id="PF00931">
    <property type="entry name" value="NB-ARC"/>
    <property type="match status" value="1"/>
</dbReference>
<sequence length="915" mass="102659">MLPRDSDILFIRQKAKASGSGHVYQAGRDQVVNESNVVNVYMGTQPLQDSAPVPVKLPRNLRPRRLHGREAKFQKLGAGDLQPLLGDITILQGMGGIGKTAMALTIAETMHRNGVRVFWVQASQVDSVRAALRQIALQLSDHEAQAREVAAGNLNAADLAWESLHTSTKPWLLIFDSADNPAEIERELGPGWLESSAAGAVLVTTRQGSDDLWPADAKIEKLDALDPTAGAEMLLDLAGKPDPLPSERDAARALSMRLGGIPLALRLAGLCVSQRFSPLRDFAAFHEALDRDFEGVVDRAADASLRPRTDDDARNLVMQTWEVSLDSLEQQGIPHVRSVMRILSCWAARPVPVELLSTKVLLRTHGQDDGPWNDLVVERALRALNAVGLIDVVDENPVARAVEDDAFYHWARNVRAHQCVAVHPLVAEVNAAHLERSADRARSWAAAVRCIGALRGMWGTEATAGHWQLVVPHVASIATRLPEAYGDLFEVIVETQMYLSTYLRLSGQYETGFRSAMVLHERLDRFHPSDKTRFMVKLDYAEWAWHMSRLEEADALITEARHLTDSAIEPGSFLALVARELAIAIHAERGFLESGEQMARQLCKDLESQPKFPQLSMQASHHLATILRECGRLNEAEGHSRRAVQLMDQLDIPPFTSAVVRHELGVILWHRGHLDQARQLLHEVLQLQKQFLPPWHPSILVTRYDIASIHGIQGNQIRALIDFMDIHLIERDLLGQDHRNTLQTRHQIGQILVELKELDQAECMLREVEKAYRTEGLQNRSADLLSAEHEIVHIKAQRGRYAEAHREWRQILEKEQENLSPDHPSTLRTHYNWAICWASIGFPGVARTEMKKVLAARRRVLGEDHYETRQTVRMLADLARLPPEGWRFGGYGRRNVPTNREARRSNGPNSNLPQD</sequence>
<dbReference type="EMBL" id="BAAAKV010000103">
    <property type="protein sequence ID" value="GAA1199661.1"/>
    <property type="molecule type" value="Genomic_DNA"/>
</dbReference>
<dbReference type="Proteomes" id="UP001501371">
    <property type="component" value="Unassembled WGS sequence"/>
</dbReference>
<name>A0ABN1VBF8_9ACTN</name>
<dbReference type="Gene3D" id="3.40.50.300">
    <property type="entry name" value="P-loop containing nucleotide triphosphate hydrolases"/>
    <property type="match status" value="1"/>
</dbReference>
<dbReference type="PANTHER" id="PTHR47691:SF3">
    <property type="entry name" value="HTH-TYPE TRANSCRIPTIONAL REGULATOR RV0890C-RELATED"/>
    <property type="match status" value="1"/>
</dbReference>
<feature type="region of interest" description="Disordered" evidence="1">
    <location>
        <begin position="890"/>
        <end position="915"/>
    </location>
</feature>
<organism evidence="3 4">
    <name type="scientific">Streptomyces hebeiensis</name>
    <dbReference type="NCBI Taxonomy" id="229486"/>
    <lineage>
        <taxon>Bacteria</taxon>
        <taxon>Bacillati</taxon>
        <taxon>Actinomycetota</taxon>
        <taxon>Actinomycetes</taxon>
        <taxon>Kitasatosporales</taxon>
        <taxon>Streptomycetaceae</taxon>
        <taxon>Streptomyces</taxon>
    </lineage>
</organism>
<accession>A0ABN1VBF8</accession>
<dbReference type="PANTHER" id="PTHR47691">
    <property type="entry name" value="REGULATOR-RELATED"/>
    <property type="match status" value="1"/>
</dbReference>
<dbReference type="Pfam" id="PF13374">
    <property type="entry name" value="TPR_10"/>
    <property type="match status" value="1"/>
</dbReference>